<evidence type="ECO:0000313" key="1">
    <source>
        <dbReference type="EMBL" id="MBB5808823.1"/>
    </source>
</evidence>
<organism evidence="1 2">
    <name type="scientific">Saccharothrix ecbatanensis</name>
    <dbReference type="NCBI Taxonomy" id="1105145"/>
    <lineage>
        <taxon>Bacteria</taxon>
        <taxon>Bacillati</taxon>
        <taxon>Actinomycetota</taxon>
        <taxon>Actinomycetes</taxon>
        <taxon>Pseudonocardiales</taxon>
        <taxon>Pseudonocardiaceae</taxon>
        <taxon>Saccharothrix</taxon>
    </lineage>
</organism>
<dbReference type="EMBL" id="JACHMO010000001">
    <property type="protein sequence ID" value="MBB5808823.1"/>
    <property type="molecule type" value="Genomic_DNA"/>
</dbReference>
<comment type="caution">
    <text evidence="1">The sequence shown here is derived from an EMBL/GenBank/DDBJ whole genome shotgun (WGS) entry which is preliminary data.</text>
</comment>
<proteinExistence type="predicted"/>
<name>A0A7W9HVM2_9PSEU</name>
<gene>
    <name evidence="1" type="ORF">F4560_008591</name>
</gene>
<keyword evidence="2" id="KW-1185">Reference proteome</keyword>
<dbReference type="Proteomes" id="UP000552097">
    <property type="component" value="Unassembled WGS sequence"/>
</dbReference>
<sequence length="420" mass="47493">MSAVLQLITSLRQCRCAEDYFHFQQNLLTQVLAVQGHRAGCRRVAKLLQQGKKVPTDAPELRSNEPAASHQTWTLEADVCERVDRQLRSIADALAWRVFNYDRRVIIALSRNQHPGPMVGKKGLTAELAFVTDWWHEERRFVLLHDLTSCLRIGDATLFKEAGNEYEAYLYEIKSDPNRTASGQLRRQRMAEEAIRSGGPLPGISPGRLVPLDISYKTHLNLLGKAFELAHVRGVQGVKVPGGRAVVATDIVRGYELWPEQELLDRTAVEHLQVVKRARILDVGHLVYARSDDLVARSPTMPPWAIYPLPPELCTRLITDYAMFFVTMSSESLLAALDDVGLEAEWILPQDQPVRADDVVLRAHCGGRTVELHWIEMQQRLLLELADLGTWAEGVKQLLHRNDTGHRPWQSFTAESKVWA</sequence>
<protein>
    <submittedName>
        <fullName evidence="1">Uncharacterized protein</fullName>
    </submittedName>
</protein>
<dbReference type="RefSeq" id="WP_184928679.1">
    <property type="nucleotide sequence ID" value="NZ_JACHMO010000001.1"/>
</dbReference>
<accession>A0A7W9HVM2</accession>
<evidence type="ECO:0000313" key="2">
    <source>
        <dbReference type="Proteomes" id="UP000552097"/>
    </source>
</evidence>
<dbReference type="AlphaFoldDB" id="A0A7W9HVM2"/>
<reference evidence="1 2" key="1">
    <citation type="submission" date="2020-08" db="EMBL/GenBank/DDBJ databases">
        <title>Sequencing the genomes of 1000 actinobacteria strains.</title>
        <authorList>
            <person name="Klenk H.-P."/>
        </authorList>
    </citation>
    <scope>NUCLEOTIDE SEQUENCE [LARGE SCALE GENOMIC DNA]</scope>
    <source>
        <strain evidence="1 2">DSM 45486</strain>
    </source>
</reference>